<evidence type="ECO:0000313" key="1">
    <source>
        <dbReference type="EMBL" id="DAF44068.1"/>
    </source>
</evidence>
<accession>A0A8S5RZ74</accession>
<reference evidence="1" key="1">
    <citation type="journal article" date="2021" name="Proc. Natl. Acad. Sci. U.S.A.">
        <title>A Catalog of Tens of Thousands of Viruses from Human Metagenomes Reveals Hidden Associations with Chronic Diseases.</title>
        <authorList>
            <person name="Tisza M.J."/>
            <person name="Buck C.B."/>
        </authorList>
    </citation>
    <scope>NUCLEOTIDE SEQUENCE</scope>
    <source>
        <strain evidence="1">CtNQV2</strain>
    </source>
</reference>
<dbReference type="EMBL" id="BK032510">
    <property type="protein sequence ID" value="DAF44068.1"/>
    <property type="molecule type" value="Genomic_DNA"/>
</dbReference>
<proteinExistence type="predicted"/>
<sequence length="82" mass="10018">MARNISLSTVEKIFNNLGDVKLEPKVYEQIEKKLRFEGRDKRFDLFVEAGTNKSTLFKFMKQRYYVYYDYSINKWKAEYNNR</sequence>
<protein>
    <submittedName>
        <fullName evidence="1">Uncharacterized protein</fullName>
    </submittedName>
</protein>
<name>A0A8S5RZ74_9CAUD</name>
<organism evidence="1">
    <name type="scientific">Myoviridae sp. ctNQV2</name>
    <dbReference type="NCBI Taxonomy" id="2827683"/>
    <lineage>
        <taxon>Viruses</taxon>
        <taxon>Duplodnaviria</taxon>
        <taxon>Heunggongvirae</taxon>
        <taxon>Uroviricota</taxon>
        <taxon>Caudoviricetes</taxon>
    </lineage>
</organism>